<gene>
    <name evidence="7" type="ORF">DFR34_102134</name>
</gene>
<protein>
    <submittedName>
        <fullName evidence="7">Threonine/homoserine/homoserine lactone efflux protein</fullName>
    </submittedName>
</protein>
<keyword evidence="4 6" id="KW-1133">Transmembrane helix</keyword>
<evidence type="ECO:0000313" key="7">
    <source>
        <dbReference type="EMBL" id="PXX81295.1"/>
    </source>
</evidence>
<proteinExistence type="predicted"/>
<dbReference type="PANTHER" id="PTHR30086:SF20">
    <property type="entry name" value="ARGININE EXPORTER PROTEIN ARGO-RELATED"/>
    <property type="match status" value="1"/>
</dbReference>
<name>A0A318L018_9NEIS</name>
<evidence type="ECO:0000256" key="2">
    <source>
        <dbReference type="ARBA" id="ARBA00022475"/>
    </source>
</evidence>
<evidence type="ECO:0000256" key="6">
    <source>
        <dbReference type="SAM" id="Phobius"/>
    </source>
</evidence>
<feature type="transmembrane region" description="Helical" evidence="6">
    <location>
        <begin position="6"/>
        <end position="29"/>
    </location>
</feature>
<accession>A0A318L018</accession>
<comment type="subcellular location">
    <subcellularLocation>
        <location evidence="1">Cell membrane</location>
        <topology evidence="1">Multi-pass membrane protein</topology>
    </subcellularLocation>
</comment>
<dbReference type="PANTHER" id="PTHR30086">
    <property type="entry name" value="ARGININE EXPORTER PROTEIN ARGO"/>
    <property type="match status" value="1"/>
</dbReference>
<evidence type="ECO:0000256" key="5">
    <source>
        <dbReference type="ARBA" id="ARBA00023136"/>
    </source>
</evidence>
<feature type="transmembrane region" description="Helical" evidence="6">
    <location>
        <begin position="41"/>
        <end position="66"/>
    </location>
</feature>
<reference evidence="7 8" key="1">
    <citation type="submission" date="2018-05" db="EMBL/GenBank/DDBJ databases">
        <title>Genomic Encyclopedia of Type Strains, Phase IV (KMG-IV): sequencing the most valuable type-strain genomes for metagenomic binning, comparative biology and taxonomic classification.</title>
        <authorList>
            <person name="Goeker M."/>
        </authorList>
    </citation>
    <scope>NUCLEOTIDE SEQUENCE [LARGE SCALE GENOMIC DNA]</scope>
    <source>
        <strain evidence="7 8">DSM 29661</strain>
    </source>
</reference>
<dbReference type="GO" id="GO:0015171">
    <property type="term" value="F:amino acid transmembrane transporter activity"/>
    <property type="evidence" value="ECO:0007669"/>
    <property type="project" value="TreeGrafter"/>
</dbReference>
<dbReference type="Pfam" id="PF01810">
    <property type="entry name" value="LysE"/>
    <property type="match status" value="1"/>
</dbReference>
<feature type="transmembrane region" description="Helical" evidence="6">
    <location>
        <begin position="145"/>
        <end position="165"/>
    </location>
</feature>
<dbReference type="OrthoDB" id="9804822at2"/>
<dbReference type="Proteomes" id="UP000247555">
    <property type="component" value="Unassembled WGS sequence"/>
</dbReference>
<comment type="caution">
    <text evidence="7">The sequence shown here is derived from an EMBL/GenBank/DDBJ whole genome shotgun (WGS) entry which is preliminary data.</text>
</comment>
<feature type="transmembrane region" description="Helical" evidence="6">
    <location>
        <begin position="72"/>
        <end position="92"/>
    </location>
</feature>
<keyword evidence="5 6" id="KW-0472">Membrane</keyword>
<keyword evidence="2" id="KW-1003">Cell membrane</keyword>
<dbReference type="EMBL" id="QJKI01000002">
    <property type="protein sequence ID" value="PXX81295.1"/>
    <property type="molecule type" value="Genomic_DNA"/>
</dbReference>
<dbReference type="AlphaFoldDB" id="A0A318L018"/>
<evidence type="ECO:0000313" key="8">
    <source>
        <dbReference type="Proteomes" id="UP000247555"/>
    </source>
</evidence>
<evidence type="ECO:0000256" key="1">
    <source>
        <dbReference type="ARBA" id="ARBA00004651"/>
    </source>
</evidence>
<dbReference type="RefSeq" id="WP_110389605.1">
    <property type="nucleotide sequence ID" value="NZ_QJKI01000002.1"/>
</dbReference>
<keyword evidence="8" id="KW-1185">Reference proteome</keyword>
<sequence>MQHWTALLGITAAIGIGAASPGPSFVMVARTAASQGRPHGLLAAAGIGTGGLIFAILALLGLHSLLNLAPTLYLALKLAGGLYLAWLGWRIWRGARQALALHAAPSPHSQHRAFAAGLATQLSNPKTAIVYTSVFAAFLPEQPELSFKILTALAVLLVETGWYTLAAWALSAPLPRQAYLRSKTWVDRAAGGVMMALGLKLAWEAVE</sequence>
<organism evidence="7 8">
    <name type="scientific">Rivihabitans pingtungensis</name>
    <dbReference type="NCBI Taxonomy" id="1054498"/>
    <lineage>
        <taxon>Bacteria</taxon>
        <taxon>Pseudomonadati</taxon>
        <taxon>Pseudomonadota</taxon>
        <taxon>Betaproteobacteria</taxon>
        <taxon>Neisseriales</taxon>
        <taxon>Aquaspirillaceae</taxon>
        <taxon>Rivihabitans</taxon>
    </lineage>
</organism>
<dbReference type="InterPro" id="IPR001123">
    <property type="entry name" value="LeuE-type"/>
</dbReference>
<evidence type="ECO:0000256" key="3">
    <source>
        <dbReference type="ARBA" id="ARBA00022692"/>
    </source>
</evidence>
<dbReference type="GO" id="GO:0005886">
    <property type="term" value="C:plasma membrane"/>
    <property type="evidence" value="ECO:0007669"/>
    <property type="project" value="UniProtKB-SubCell"/>
</dbReference>
<keyword evidence="3 6" id="KW-0812">Transmembrane</keyword>
<evidence type="ECO:0000256" key="4">
    <source>
        <dbReference type="ARBA" id="ARBA00022989"/>
    </source>
</evidence>